<dbReference type="PANTHER" id="PTHR37690">
    <property type="entry name" value="CHORISMATE DEHYDRATASE"/>
    <property type="match status" value="1"/>
</dbReference>
<dbReference type="Gene3D" id="3.40.190.10">
    <property type="entry name" value="Periplasmic binding protein-like II"/>
    <property type="match status" value="2"/>
</dbReference>
<comment type="function">
    <text evidence="4">Catalyzes the dehydration of chorismate into 3-[(1-carboxyvinyl)oxy]benzoate, a step in the biosynthesis of menaquinone (MK, vitamin K2).</text>
</comment>
<dbReference type="HOGENOM" id="CLU_059898_0_0_7"/>
<evidence type="ECO:0000256" key="2">
    <source>
        <dbReference type="ARBA" id="ARBA00022428"/>
    </source>
</evidence>
<reference evidence="6" key="2">
    <citation type="submission" date="2013-07" db="EMBL/GenBank/DDBJ databases">
        <authorList>
            <person name="Morais-Silva F.O."/>
            <person name="Rezende A.M."/>
            <person name="Pimentel C."/>
            <person name="Resende D.M."/>
            <person name="Santos C.I."/>
            <person name="Clemente C."/>
            <person name="de Oliveira L.M."/>
            <person name="da Silva S.M."/>
            <person name="Costa D.A."/>
            <person name="Varela-Raposo A."/>
            <person name="Horacio E.C.A."/>
            <person name="Matos M."/>
            <person name="Flores O."/>
            <person name="Ruiz J.C."/>
            <person name="Rodrigues-Pousada C."/>
        </authorList>
    </citation>
    <scope>NUCLEOTIDE SEQUENCE [LARGE SCALE GENOMIC DNA]</scope>
    <source>
        <strain evidence="6">ATCC 19364 / DSM 1382 / NCIMB 9332 / VKM B-1759</strain>
    </source>
</reference>
<dbReference type="OrthoDB" id="9810112at2"/>
<evidence type="ECO:0000313" key="5">
    <source>
        <dbReference type="EMBL" id="AGW14355.1"/>
    </source>
</evidence>
<protein>
    <recommendedName>
        <fullName evidence="4">Chorismate dehydratase</fullName>
        <ecNumber evidence="4">4.2.1.151</ecNumber>
    </recommendedName>
    <alternativeName>
        <fullName evidence="4">Menaquinone biosynthetic enzyme MqnA</fullName>
    </alternativeName>
</protein>
<reference evidence="5 6" key="1">
    <citation type="journal article" date="2013" name="J. Bacteriol.">
        <title>Roles of HynAB and Ech, the only two hydrogenases found in the model sulfate reducer Desulfovibrio gigas.</title>
        <authorList>
            <person name="Morais-Silva F.O."/>
            <person name="Santos C.I."/>
            <person name="Rodrigues R."/>
            <person name="Pereira I.A."/>
            <person name="Rodrigues-Pousada C."/>
        </authorList>
    </citation>
    <scope>NUCLEOTIDE SEQUENCE [LARGE SCALE GENOMIC DNA]</scope>
    <source>
        <strain evidence="6">ATCC 19364 / DSM 1382 / NCIMB 9332 / VKM B-1759</strain>
    </source>
</reference>
<dbReference type="GO" id="GO:0009234">
    <property type="term" value="P:menaquinone biosynthetic process"/>
    <property type="evidence" value="ECO:0007669"/>
    <property type="project" value="UniProtKB-UniRule"/>
</dbReference>
<dbReference type="eggNOG" id="COG1427">
    <property type="taxonomic scope" value="Bacteria"/>
</dbReference>
<dbReference type="GO" id="GO:0016836">
    <property type="term" value="F:hydro-lyase activity"/>
    <property type="evidence" value="ECO:0007669"/>
    <property type="project" value="UniProtKB-UniRule"/>
</dbReference>
<dbReference type="InterPro" id="IPR003773">
    <property type="entry name" value="Menaquinone_biosynth"/>
</dbReference>
<dbReference type="RefSeq" id="WP_021761368.1">
    <property type="nucleotide sequence ID" value="NC_022444.1"/>
</dbReference>
<sequence>MNAAPVTSATSTRLGRIEYVNVAPIYYPLEAGWMPHGCVMRSGTPAQCNELLRAEEVDVSSISSIEYARAPERYLLLPGLAIASFGPVGSVLLFSSVPLDELQDKPILVTAATHTSAALLQLLLAQRLGACPPLVHAEGGIRNSLAHGECPAAALAIGDEALVLARNPCFSHTYDLGAMWRESTNLPFVFGLWAARRDWALAHPQEAARVARLLCAARDLGLTRLEEVIDATQDRTTRSKEYLLTYFTCLRLVLRDEEFAGLQRFFQLLHAHGMLPALPCIEFLDTAPAEC</sequence>
<dbReference type="KEGG" id="dgg:DGI_2624"/>
<dbReference type="Proteomes" id="UP000016587">
    <property type="component" value="Chromosome"/>
</dbReference>
<comment type="catalytic activity">
    <reaction evidence="4">
        <text>chorismate = 3-[(1-carboxyvinyl)-oxy]benzoate + H2O</text>
        <dbReference type="Rhea" id="RHEA:40051"/>
        <dbReference type="ChEBI" id="CHEBI:15377"/>
        <dbReference type="ChEBI" id="CHEBI:29748"/>
        <dbReference type="ChEBI" id="CHEBI:76981"/>
        <dbReference type="EC" id="4.2.1.151"/>
    </reaction>
</comment>
<comment type="pathway">
    <text evidence="1 4">Quinol/quinone metabolism; menaquinone biosynthesis.</text>
</comment>
<dbReference type="SUPFAM" id="SSF53850">
    <property type="entry name" value="Periplasmic binding protein-like II"/>
    <property type="match status" value="1"/>
</dbReference>
<dbReference type="EC" id="4.2.1.151" evidence="4"/>
<gene>
    <name evidence="4" type="primary">mqnA</name>
    <name evidence="5" type="ORF">DGI_2624</name>
</gene>
<dbReference type="AlphaFoldDB" id="T2GCP6"/>
<dbReference type="UniPathway" id="UPA00079"/>
<dbReference type="Pfam" id="PF02621">
    <property type="entry name" value="VitK2_biosynth"/>
    <property type="match status" value="1"/>
</dbReference>
<dbReference type="STRING" id="1121448.DGI_2624"/>
<accession>T2GCP6</accession>
<dbReference type="EMBL" id="CP006585">
    <property type="protein sequence ID" value="AGW14355.1"/>
    <property type="molecule type" value="Genomic_DNA"/>
</dbReference>
<dbReference type="PATRIC" id="fig|1121448.10.peg.2575"/>
<dbReference type="InterPro" id="IPR030868">
    <property type="entry name" value="MqnA"/>
</dbReference>
<comment type="similarity">
    <text evidence="4">Belongs to the MqnA/MqnD family. MqnA subfamily.</text>
</comment>
<dbReference type="CDD" id="cd13634">
    <property type="entry name" value="PBP2_Sco4506"/>
    <property type="match status" value="1"/>
</dbReference>
<evidence type="ECO:0000313" key="6">
    <source>
        <dbReference type="Proteomes" id="UP000016587"/>
    </source>
</evidence>
<keyword evidence="6" id="KW-1185">Reference proteome</keyword>
<proteinExistence type="inferred from homology"/>
<evidence type="ECO:0000256" key="1">
    <source>
        <dbReference type="ARBA" id="ARBA00004863"/>
    </source>
</evidence>
<dbReference type="HAMAP" id="MF_00995">
    <property type="entry name" value="MqnA"/>
    <property type="match status" value="1"/>
</dbReference>
<evidence type="ECO:0000256" key="3">
    <source>
        <dbReference type="ARBA" id="ARBA00023239"/>
    </source>
</evidence>
<organism evidence="5 6">
    <name type="scientific">Megalodesulfovibrio gigas (strain ATCC 19364 / DSM 1382 / NCIMB 9332 / VKM B-1759)</name>
    <name type="common">Desulfovibrio gigas</name>
    <dbReference type="NCBI Taxonomy" id="1121448"/>
    <lineage>
        <taxon>Bacteria</taxon>
        <taxon>Pseudomonadati</taxon>
        <taxon>Thermodesulfobacteriota</taxon>
        <taxon>Desulfovibrionia</taxon>
        <taxon>Desulfovibrionales</taxon>
        <taxon>Desulfovibrionaceae</taxon>
        <taxon>Megalodesulfovibrio</taxon>
    </lineage>
</organism>
<name>T2GCP6_MEGG1</name>
<dbReference type="PANTHER" id="PTHR37690:SF1">
    <property type="entry name" value="CHORISMATE DEHYDRATASE"/>
    <property type="match status" value="1"/>
</dbReference>
<keyword evidence="2 4" id="KW-0474">Menaquinone biosynthesis</keyword>
<keyword evidence="3 4" id="KW-0456">Lyase</keyword>
<evidence type="ECO:0000256" key="4">
    <source>
        <dbReference type="HAMAP-Rule" id="MF_00995"/>
    </source>
</evidence>